<dbReference type="EMBL" id="BKCJ010003753">
    <property type="protein sequence ID" value="GEU56967.1"/>
    <property type="molecule type" value="Genomic_DNA"/>
</dbReference>
<protein>
    <submittedName>
        <fullName evidence="2">Uncharacterized protein</fullName>
    </submittedName>
</protein>
<reference evidence="2" key="1">
    <citation type="journal article" date="2019" name="Sci. Rep.">
        <title>Draft genome of Tanacetum cinerariifolium, the natural source of mosquito coil.</title>
        <authorList>
            <person name="Yamashiro T."/>
            <person name="Shiraishi A."/>
            <person name="Satake H."/>
            <person name="Nakayama K."/>
        </authorList>
    </citation>
    <scope>NUCLEOTIDE SEQUENCE</scope>
</reference>
<dbReference type="AlphaFoldDB" id="A0A6L2L7Z8"/>
<feature type="compositionally biased region" description="Acidic residues" evidence="1">
    <location>
        <begin position="87"/>
        <end position="113"/>
    </location>
</feature>
<gene>
    <name evidence="2" type="ORF">Tci_028945</name>
</gene>
<sequence>PVWQPVVDGRGGCSSGVVVGSMGESGVLDLVDRETGMFLGFAEKIFRRRRRWVTGGGRLVAGGGCRKCRRESLVWVGPVGKFKEVEVDADNAEEESNTEGDYTMDSDSEDLDYDPNHADMFDDDERIVEKVHVTDSLDLDDGIDYERRMQLRELEE</sequence>
<feature type="non-terminal residue" evidence="2">
    <location>
        <position position="1"/>
    </location>
</feature>
<name>A0A6L2L7Z8_TANCI</name>
<evidence type="ECO:0000313" key="2">
    <source>
        <dbReference type="EMBL" id="GEU56967.1"/>
    </source>
</evidence>
<accession>A0A6L2L7Z8</accession>
<comment type="caution">
    <text evidence="2">The sequence shown here is derived from an EMBL/GenBank/DDBJ whole genome shotgun (WGS) entry which is preliminary data.</text>
</comment>
<organism evidence="2">
    <name type="scientific">Tanacetum cinerariifolium</name>
    <name type="common">Dalmatian daisy</name>
    <name type="synonym">Chrysanthemum cinerariifolium</name>
    <dbReference type="NCBI Taxonomy" id="118510"/>
    <lineage>
        <taxon>Eukaryota</taxon>
        <taxon>Viridiplantae</taxon>
        <taxon>Streptophyta</taxon>
        <taxon>Embryophyta</taxon>
        <taxon>Tracheophyta</taxon>
        <taxon>Spermatophyta</taxon>
        <taxon>Magnoliopsida</taxon>
        <taxon>eudicotyledons</taxon>
        <taxon>Gunneridae</taxon>
        <taxon>Pentapetalae</taxon>
        <taxon>asterids</taxon>
        <taxon>campanulids</taxon>
        <taxon>Asterales</taxon>
        <taxon>Asteraceae</taxon>
        <taxon>Asteroideae</taxon>
        <taxon>Anthemideae</taxon>
        <taxon>Anthemidinae</taxon>
        <taxon>Tanacetum</taxon>
    </lineage>
</organism>
<proteinExistence type="predicted"/>
<evidence type="ECO:0000256" key="1">
    <source>
        <dbReference type="SAM" id="MobiDB-lite"/>
    </source>
</evidence>
<feature type="region of interest" description="Disordered" evidence="1">
    <location>
        <begin position="86"/>
        <end position="118"/>
    </location>
</feature>